<protein>
    <recommendedName>
        <fullName evidence="5">Collagen-like protein</fullName>
    </recommendedName>
</protein>
<dbReference type="Proteomes" id="UP001147653">
    <property type="component" value="Unassembled WGS sequence"/>
</dbReference>
<evidence type="ECO:0000313" key="4">
    <source>
        <dbReference type="Proteomes" id="UP001147653"/>
    </source>
</evidence>
<dbReference type="EMBL" id="JAPDDP010000008">
    <property type="protein sequence ID" value="MDA0179943.1"/>
    <property type="molecule type" value="Genomic_DNA"/>
</dbReference>
<organism evidence="3 4">
    <name type="scientific">Solirubrobacter phytolaccae</name>
    <dbReference type="NCBI Taxonomy" id="1404360"/>
    <lineage>
        <taxon>Bacteria</taxon>
        <taxon>Bacillati</taxon>
        <taxon>Actinomycetota</taxon>
        <taxon>Thermoleophilia</taxon>
        <taxon>Solirubrobacterales</taxon>
        <taxon>Solirubrobacteraceae</taxon>
        <taxon>Solirubrobacter</taxon>
    </lineage>
</organism>
<reference evidence="3" key="1">
    <citation type="submission" date="2022-10" db="EMBL/GenBank/DDBJ databases">
        <title>The WGS of Solirubrobacter phytolaccae KCTC 29190.</title>
        <authorList>
            <person name="Jiang Z."/>
        </authorList>
    </citation>
    <scope>NUCLEOTIDE SEQUENCE</scope>
    <source>
        <strain evidence="3">KCTC 29190</strain>
    </source>
</reference>
<keyword evidence="4" id="KW-1185">Reference proteome</keyword>
<evidence type="ECO:0008006" key="5">
    <source>
        <dbReference type="Google" id="ProtNLM"/>
    </source>
</evidence>
<evidence type="ECO:0000256" key="2">
    <source>
        <dbReference type="SAM" id="SignalP"/>
    </source>
</evidence>
<proteinExistence type="predicted"/>
<dbReference type="AlphaFoldDB" id="A0A9X3S770"/>
<feature type="region of interest" description="Disordered" evidence="1">
    <location>
        <begin position="53"/>
        <end position="75"/>
    </location>
</feature>
<name>A0A9X3S770_9ACTN</name>
<evidence type="ECO:0000313" key="3">
    <source>
        <dbReference type="EMBL" id="MDA0179943.1"/>
    </source>
</evidence>
<sequence length="236" mass="24119">MWLGTAAIVLAMGGTATAASMVTSAQIKDGTITAKDIKRGAIGLTQLSSTARDGIQGEPGLTGPSGPAGPAGPAGPSAVGQINYVRSQRVYWNGTYVQSAMATCPAGQRAISGGGVSVGDAGMAASDTVASRSGWYVIGGMSYQGNTTAYVEAFAICAPTAYAVAASTDKTVAADKAAIARLVKRYEASISCTSAKIGGAKKCIARGQFCAIRNQKDYKRHGFTCRQDKAGRYRLS</sequence>
<dbReference type="Gene3D" id="1.20.5.320">
    <property type="entry name" value="6-Phosphogluconate Dehydrogenase, domain 3"/>
    <property type="match status" value="1"/>
</dbReference>
<comment type="caution">
    <text evidence="3">The sequence shown here is derived from an EMBL/GenBank/DDBJ whole genome shotgun (WGS) entry which is preliminary data.</text>
</comment>
<accession>A0A9X3S770</accession>
<dbReference type="RefSeq" id="WP_270024253.1">
    <property type="nucleotide sequence ID" value="NZ_JAPDDP010000008.1"/>
</dbReference>
<feature type="signal peptide" evidence="2">
    <location>
        <begin position="1"/>
        <end position="18"/>
    </location>
</feature>
<keyword evidence="2" id="KW-0732">Signal</keyword>
<evidence type="ECO:0000256" key="1">
    <source>
        <dbReference type="SAM" id="MobiDB-lite"/>
    </source>
</evidence>
<gene>
    <name evidence="3" type="ORF">OJ997_06530</name>
</gene>
<feature type="chain" id="PRO_5040848339" description="Collagen-like protein" evidence="2">
    <location>
        <begin position="19"/>
        <end position="236"/>
    </location>
</feature>